<evidence type="ECO:0000256" key="1">
    <source>
        <dbReference type="SAM" id="MobiDB-lite"/>
    </source>
</evidence>
<dbReference type="EMBL" id="QXFY01000182">
    <property type="protein sequence ID" value="KAE9353280.1"/>
    <property type="molecule type" value="Genomic_DNA"/>
</dbReference>
<feature type="compositionally biased region" description="Polar residues" evidence="1">
    <location>
        <begin position="1"/>
        <end position="20"/>
    </location>
</feature>
<reference evidence="2 3" key="1">
    <citation type="submission" date="2018-09" db="EMBL/GenBank/DDBJ databases">
        <title>Genomic investigation of the strawberry pathogen Phytophthora fragariae indicates pathogenicity is determined by transcriptional variation in three key races.</title>
        <authorList>
            <person name="Adams T.M."/>
            <person name="Armitage A.D."/>
            <person name="Sobczyk M.K."/>
            <person name="Bates H.J."/>
            <person name="Dunwell J.M."/>
            <person name="Nellist C.F."/>
            <person name="Harrison R.J."/>
        </authorList>
    </citation>
    <scope>NUCLEOTIDE SEQUENCE [LARGE SCALE GENOMIC DNA]</scope>
    <source>
        <strain evidence="2 3">NOV-77</strain>
    </source>
</reference>
<proteinExistence type="predicted"/>
<feature type="region of interest" description="Disordered" evidence="1">
    <location>
        <begin position="1"/>
        <end position="45"/>
    </location>
</feature>
<gene>
    <name evidence="2" type="ORF">PF008_g5072</name>
</gene>
<protein>
    <submittedName>
        <fullName evidence="2">Uncharacterized protein</fullName>
    </submittedName>
</protein>
<organism evidence="2 3">
    <name type="scientific">Phytophthora fragariae</name>
    <dbReference type="NCBI Taxonomy" id="53985"/>
    <lineage>
        <taxon>Eukaryota</taxon>
        <taxon>Sar</taxon>
        <taxon>Stramenopiles</taxon>
        <taxon>Oomycota</taxon>
        <taxon>Peronosporomycetes</taxon>
        <taxon>Peronosporales</taxon>
        <taxon>Peronosporaceae</taxon>
        <taxon>Phytophthora</taxon>
    </lineage>
</organism>
<dbReference type="Proteomes" id="UP000486351">
    <property type="component" value="Unassembled WGS sequence"/>
</dbReference>
<dbReference type="AlphaFoldDB" id="A0A6G0SA28"/>
<comment type="caution">
    <text evidence="2">The sequence shown here is derived from an EMBL/GenBank/DDBJ whole genome shotgun (WGS) entry which is preliminary data.</text>
</comment>
<name>A0A6G0SA28_9STRA</name>
<accession>A0A6G0SA28</accession>
<sequence>MVSVGISTTTEALSEPTEVQQLADEEPSQHQVELQDHRSGDIAPRPSLMGLYHEIIQLAVKAQLDADRRDVVREQREREERRGALERQQKMMSLIAALIESKQT</sequence>
<evidence type="ECO:0000313" key="2">
    <source>
        <dbReference type="EMBL" id="KAE9353280.1"/>
    </source>
</evidence>
<evidence type="ECO:0000313" key="3">
    <source>
        <dbReference type="Proteomes" id="UP000486351"/>
    </source>
</evidence>